<accession>A0A1G7MFW9</accession>
<dbReference type="Proteomes" id="UP000199245">
    <property type="component" value="Unassembled WGS sequence"/>
</dbReference>
<dbReference type="AlphaFoldDB" id="A0A1G7MFW9"/>
<reference evidence="1 2" key="1">
    <citation type="submission" date="2016-10" db="EMBL/GenBank/DDBJ databases">
        <authorList>
            <person name="de Groot N.N."/>
        </authorList>
    </citation>
    <scope>NUCLEOTIDE SEQUENCE [LARGE SCALE GENOMIC DNA]</scope>
    <source>
        <strain evidence="1 2">R5</strain>
    </source>
</reference>
<sequence>MAIALAWLLVRCSTPQASLPYRMTIEVETPGGMRSGSSVMELRLEREFLIPMPGAGGSDWGGGFTVHGEAPFVDLGDGKVLFATNYDRNYSYLSSMTHIVVQVLGYRELAPPLPSGDNARTMSAAVKAKPSGVLRPKDYPALVMFTDTNKPKSVVVVSPDNLAAAFGAGYRLGRMTFQVVERDTPLTATLAARFPALVDERGRLTLR</sequence>
<name>A0A1G7MFW9_9BRAD</name>
<protein>
    <submittedName>
        <fullName evidence="1">Uncharacterized protein</fullName>
    </submittedName>
</protein>
<gene>
    <name evidence="1" type="ORF">SAMN05216337_106320</name>
</gene>
<organism evidence="1 2">
    <name type="scientific">Bradyrhizobium brasilense</name>
    <dbReference type="NCBI Taxonomy" id="1419277"/>
    <lineage>
        <taxon>Bacteria</taxon>
        <taxon>Pseudomonadati</taxon>
        <taxon>Pseudomonadota</taxon>
        <taxon>Alphaproteobacteria</taxon>
        <taxon>Hyphomicrobiales</taxon>
        <taxon>Nitrobacteraceae</taxon>
        <taxon>Bradyrhizobium</taxon>
    </lineage>
</organism>
<evidence type="ECO:0000313" key="1">
    <source>
        <dbReference type="EMBL" id="SDF60627.1"/>
    </source>
</evidence>
<proteinExistence type="predicted"/>
<dbReference type="EMBL" id="FMZW01000063">
    <property type="protein sequence ID" value="SDF60627.1"/>
    <property type="molecule type" value="Genomic_DNA"/>
</dbReference>
<evidence type="ECO:0000313" key="2">
    <source>
        <dbReference type="Proteomes" id="UP000199245"/>
    </source>
</evidence>